<name>A0A8J7RK97_9BACT</name>
<reference evidence="3" key="1">
    <citation type="submission" date="2021-02" db="EMBL/GenBank/DDBJ databases">
        <title>Natronogracilivirga saccharolytica gen. nov. sp. nov. a new anaerobic, haloalkiliphilic carbohydrate-fermenting bacterium from soda lake and proposing of Cyclonatronumiaceae fam. nov. in the phylum Balneolaeota.</title>
        <authorList>
            <person name="Zhilina T.N."/>
            <person name="Sorokin D.Y."/>
            <person name="Zavarzina D.G."/>
            <person name="Toshchakov S.V."/>
            <person name="Kublanov I.V."/>
        </authorList>
    </citation>
    <scope>NUCLEOTIDE SEQUENCE</scope>
    <source>
        <strain evidence="3">Z-1702</strain>
    </source>
</reference>
<dbReference type="SUPFAM" id="SSF56935">
    <property type="entry name" value="Porins"/>
    <property type="match status" value="1"/>
</dbReference>
<evidence type="ECO:0000313" key="4">
    <source>
        <dbReference type="Proteomes" id="UP000673975"/>
    </source>
</evidence>
<proteinExistence type="inferred from homology"/>
<evidence type="ECO:0000256" key="1">
    <source>
        <dbReference type="ARBA" id="ARBA00005846"/>
    </source>
</evidence>
<accession>A0A8J7RK97</accession>
<dbReference type="RefSeq" id="WP_210509486.1">
    <property type="nucleotide sequence ID" value="NZ_JAFIDN010000001.1"/>
</dbReference>
<dbReference type="Proteomes" id="UP000673975">
    <property type="component" value="Unassembled WGS sequence"/>
</dbReference>
<sequence>MQARIFITLFLILVVGMADVAAQSVSKTGTTAGNFLKMPVGARSAALGGAVAASVNDPSAMRWNPAALTGFDRPEVMLDHAELFASIRHSYLGVVLPINGNSGIGLNITAMTMDDMEETTFDRPDGTGRMFGAYSYAAGVSYALKLLPNFSLGANVKFINETIWNTSASGIAFDIGTTYVTPFDDIVFGVSVTNFGQKFRMLGDDLLIPADVDRSSSGNNSEIPANLDTDRFDLPLGLSAGLLWHAFDTENMRVSLMASGQSPSDNYQNLSVAAELAFLNELITFRGGIPEIGLPQEDRMYKFALGAGLKYSFGNNLALDFGYAYQQHEHLGGTNRISASVAF</sequence>
<keyword evidence="2" id="KW-0732">Signal</keyword>
<dbReference type="EMBL" id="JAFIDN010000001">
    <property type="protein sequence ID" value="MBP3191209.1"/>
    <property type="molecule type" value="Genomic_DNA"/>
</dbReference>
<dbReference type="NCBIfam" id="NF033709">
    <property type="entry name" value="PorV_fam"/>
    <property type="match status" value="1"/>
</dbReference>
<evidence type="ECO:0000313" key="3">
    <source>
        <dbReference type="EMBL" id="MBP3191209.1"/>
    </source>
</evidence>
<organism evidence="3 4">
    <name type="scientific">Natronogracilivirga saccharolytica</name>
    <dbReference type="NCBI Taxonomy" id="2812953"/>
    <lineage>
        <taxon>Bacteria</taxon>
        <taxon>Pseudomonadati</taxon>
        <taxon>Balneolota</taxon>
        <taxon>Balneolia</taxon>
        <taxon>Balneolales</taxon>
        <taxon>Cyclonatronaceae</taxon>
        <taxon>Natronogracilivirga</taxon>
    </lineage>
</organism>
<evidence type="ECO:0000256" key="2">
    <source>
        <dbReference type="SAM" id="SignalP"/>
    </source>
</evidence>
<dbReference type="Pfam" id="PF03687">
    <property type="entry name" value="UPF0164"/>
    <property type="match status" value="1"/>
</dbReference>
<dbReference type="AlphaFoldDB" id="A0A8J7RK97"/>
<gene>
    <name evidence="3" type="ORF">NATSA_00890</name>
</gene>
<feature type="signal peptide" evidence="2">
    <location>
        <begin position="1"/>
        <end position="20"/>
    </location>
</feature>
<protein>
    <submittedName>
        <fullName evidence="3">PorV/PorQ family protein</fullName>
    </submittedName>
</protein>
<dbReference type="Gene3D" id="2.40.160.60">
    <property type="entry name" value="Outer membrane protein transport protein (OMPP1/FadL/TodX)"/>
    <property type="match status" value="1"/>
</dbReference>
<dbReference type="InterPro" id="IPR005362">
    <property type="entry name" value="UPF0164"/>
</dbReference>
<feature type="chain" id="PRO_5035177881" evidence="2">
    <location>
        <begin position="21"/>
        <end position="343"/>
    </location>
</feature>
<keyword evidence="4" id="KW-1185">Reference proteome</keyword>
<comment type="caution">
    <text evidence="3">The sequence shown here is derived from an EMBL/GenBank/DDBJ whole genome shotgun (WGS) entry which is preliminary data.</text>
</comment>
<comment type="similarity">
    <text evidence="1">Belongs to the UPF0164 family.</text>
</comment>